<keyword evidence="1" id="KW-0472">Membrane</keyword>
<gene>
    <name evidence="2" type="ORF">A2801_02640</name>
</gene>
<evidence type="ECO:0000313" key="3">
    <source>
        <dbReference type="Proteomes" id="UP000177263"/>
    </source>
</evidence>
<feature type="transmembrane region" description="Helical" evidence="1">
    <location>
        <begin position="28"/>
        <end position="52"/>
    </location>
</feature>
<name>A0A1F7YM60_9BACT</name>
<evidence type="ECO:0000313" key="2">
    <source>
        <dbReference type="EMBL" id="OGM28404.1"/>
    </source>
</evidence>
<accession>A0A1F7YM60</accession>
<reference evidence="2 3" key="1">
    <citation type="journal article" date="2016" name="Nat. Commun.">
        <title>Thousands of microbial genomes shed light on interconnected biogeochemical processes in an aquifer system.</title>
        <authorList>
            <person name="Anantharaman K."/>
            <person name="Brown C.T."/>
            <person name="Hug L.A."/>
            <person name="Sharon I."/>
            <person name="Castelle C.J."/>
            <person name="Probst A.J."/>
            <person name="Thomas B.C."/>
            <person name="Singh A."/>
            <person name="Wilkins M.J."/>
            <person name="Karaoz U."/>
            <person name="Brodie E.L."/>
            <person name="Williams K.H."/>
            <person name="Hubbard S.S."/>
            <person name="Banfield J.F."/>
        </authorList>
    </citation>
    <scope>NUCLEOTIDE SEQUENCE [LARGE SCALE GENOMIC DNA]</scope>
</reference>
<organism evidence="2 3">
    <name type="scientific">Candidatus Woesebacteria bacterium RIFCSPHIGHO2_01_FULL_41_10</name>
    <dbReference type="NCBI Taxonomy" id="1802500"/>
    <lineage>
        <taxon>Bacteria</taxon>
        <taxon>Candidatus Woeseibacteriota</taxon>
    </lineage>
</organism>
<dbReference type="Proteomes" id="UP000177263">
    <property type="component" value="Unassembled WGS sequence"/>
</dbReference>
<feature type="transmembrane region" description="Helical" evidence="1">
    <location>
        <begin position="64"/>
        <end position="84"/>
    </location>
</feature>
<comment type="caution">
    <text evidence="2">The sequence shown here is derived from an EMBL/GenBank/DDBJ whole genome shotgun (WGS) entry which is preliminary data.</text>
</comment>
<sequence length="125" mass="13633">MVAAVIMIIAYLSGFAVPSILTAEQESSLFYTVGVFSLVFWAYASGIAKMLMIGVLPSYKSLNVAALLLFAISFVFSLLSPSVPVETSSSQTVYSVLTHAWVISWVALDICEIFLLKKIDERSVK</sequence>
<proteinExistence type="predicted"/>
<feature type="transmembrane region" description="Helical" evidence="1">
    <location>
        <begin position="96"/>
        <end position="116"/>
    </location>
</feature>
<keyword evidence="1" id="KW-1133">Transmembrane helix</keyword>
<keyword evidence="1" id="KW-0812">Transmembrane</keyword>
<protein>
    <submittedName>
        <fullName evidence="2">Uncharacterized protein</fullName>
    </submittedName>
</protein>
<dbReference type="STRING" id="1802500.A2801_02640"/>
<evidence type="ECO:0000256" key="1">
    <source>
        <dbReference type="SAM" id="Phobius"/>
    </source>
</evidence>
<dbReference type="AlphaFoldDB" id="A0A1F7YM60"/>
<dbReference type="EMBL" id="MGGM01000031">
    <property type="protein sequence ID" value="OGM28404.1"/>
    <property type="molecule type" value="Genomic_DNA"/>
</dbReference>